<feature type="non-terminal residue" evidence="7">
    <location>
        <position position="140"/>
    </location>
</feature>
<accession>A0A382G4I9</accession>
<name>A0A382G4I9_9ZZZZ</name>
<evidence type="ECO:0000256" key="2">
    <source>
        <dbReference type="ARBA" id="ARBA00022670"/>
    </source>
</evidence>
<evidence type="ECO:0000313" key="7">
    <source>
        <dbReference type="EMBL" id="SVB69829.1"/>
    </source>
</evidence>
<evidence type="ECO:0000256" key="4">
    <source>
        <dbReference type="ARBA" id="ARBA00022833"/>
    </source>
</evidence>
<dbReference type="GO" id="GO:0008237">
    <property type="term" value="F:metallopeptidase activity"/>
    <property type="evidence" value="ECO:0007669"/>
    <property type="project" value="UniProtKB-KW"/>
</dbReference>
<dbReference type="AlphaFoldDB" id="A0A382G4I9"/>
<keyword evidence="3" id="KW-0378">Hydrolase</keyword>
<dbReference type="PANTHER" id="PTHR43690:SF17">
    <property type="entry name" value="PROTEIN YHJJ"/>
    <property type="match status" value="1"/>
</dbReference>
<dbReference type="InterPro" id="IPR011249">
    <property type="entry name" value="Metalloenz_LuxS/M16"/>
</dbReference>
<keyword evidence="4" id="KW-0862">Zinc</keyword>
<dbReference type="Pfam" id="PF00675">
    <property type="entry name" value="Peptidase_M16"/>
    <property type="match status" value="1"/>
</dbReference>
<keyword evidence="2" id="KW-0645">Protease</keyword>
<gene>
    <name evidence="7" type="ORF">METZ01_LOCUS222683</name>
</gene>
<feature type="domain" description="Peptidase M16 N-terminal" evidence="6">
    <location>
        <begin position="17"/>
        <end position="135"/>
    </location>
</feature>
<dbReference type="InterPro" id="IPR011765">
    <property type="entry name" value="Pept_M16_N"/>
</dbReference>
<dbReference type="EMBL" id="UINC01053383">
    <property type="protein sequence ID" value="SVB69829.1"/>
    <property type="molecule type" value="Genomic_DNA"/>
</dbReference>
<sequence length="140" mass="16172">MVTIAFEKHTLSNGLDVILHEDHTIPVVAVNVWYHVGSKDEEMGRTGFAHLFEHVMFEGSKHHNSSHFEPLQKAGANLNGSTTPDRTNYWEDVPTNYLDLALWLEADRMGFLLDALDQQRLDIQRDVVKNERRQSYENRP</sequence>
<dbReference type="SUPFAM" id="SSF63411">
    <property type="entry name" value="LuxS/MPP-like metallohydrolase"/>
    <property type="match status" value="1"/>
</dbReference>
<dbReference type="GO" id="GO:0006508">
    <property type="term" value="P:proteolysis"/>
    <property type="evidence" value="ECO:0007669"/>
    <property type="project" value="UniProtKB-KW"/>
</dbReference>
<dbReference type="InterPro" id="IPR050626">
    <property type="entry name" value="Peptidase_M16"/>
</dbReference>
<comment type="similarity">
    <text evidence="1">Belongs to the peptidase M16 family.</text>
</comment>
<keyword evidence="5" id="KW-0482">Metalloprotease</keyword>
<evidence type="ECO:0000256" key="1">
    <source>
        <dbReference type="ARBA" id="ARBA00007261"/>
    </source>
</evidence>
<dbReference type="Gene3D" id="3.30.830.10">
    <property type="entry name" value="Metalloenzyme, LuxS/M16 peptidase-like"/>
    <property type="match status" value="1"/>
</dbReference>
<proteinExistence type="inferred from homology"/>
<organism evidence="7">
    <name type="scientific">marine metagenome</name>
    <dbReference type="NCBI Taxonomy" id="408172"/>
    <lineage>
        <taxon>unclassified sequences</taxon>
        <taxon>metagenomes</taxon>
        <taxon>ecological metagenomes</taxon>
    </lineage>
</organism>
<evidence type="ECO:0000256" key="3">
    <source>
        <dbReference type="ARBA" id="ARBA00022801"/>
    </source>
</evidence>
<reference evidence="7" key="1">
    <citation type="submission" date="2018-05" db="EMBL/GenBank/DDBJ databases">
        <authorList>
            <person name="Lanie J.A."/>
            <person name="Ng W.-L."/>
            <person name="Kazmierczak K.M."/>
            <person name="Andrzejewski T.M."/>
            <person name="Davidsen T.M."/>
            <person name="Wayne K.J."/>
            <person name="Tettelin H."/>
            <person name="Glass J.I."/>
            <person name="Rusch D."/>
            <person name="Podicherti R."/>
            <person name="Tsui H.-C.T."/>
            <person name="Winkler M.E."/>
        </authorList>
    </citation>
    <scope>NUCLEOTIDE SEQUENCE</scope>
</reference>
<dbReference type="PANTHER" id="PTHR43690">
    <property type="entry name" value="NARDILYSIN"/>
    <property type="match status" value="1"/>
</dbReference>
<evidence type="ECO:0000256" key="5">
    <source>
        <dbReference type="ARBA" id="ARBA00023049"/>
    </source>
</evidence>
<dbReference type="GO" id="GO:0046872">
    <property type="term" value="F:metal ion binding"/>
    <property type="evidence" value="ECO:0007669"/>
    <property type="project" value="InterPro"/>
</dbReference>
<protein>
    <recommendedName>
        <fullName evidence="6">Peptidase M16 N-terminal domain-containing protein</fullName>
    </recommendedName>
</protein>
<evidence type="ECO:0000259" key="6">
    <source>
        <dbReference type="Pfam" id="PF00675"/>
    </source>
</evidence>